<reference evidence="7 8" key="1">
    <citation type="submission" date="2020-02" db="EMBL/GenBank/DDBJ databases">
        <authorList>
            <person name="Hogendoorn C."/>
        </authorList>
    </citation>
    <scope>NUCLEOTIDE SEQUENCE [LARGE SCALE GENOMIC DNA]</scope>
    <source>
        <strain evidence="7">R501</strain>
    </source>
</reference>
<evidence type="ECO:0000256" key="1">
    <source>
        <dbReference type="ARBA" id="ARBA00001946"/>
    </source>
</evidence>
<dbReference type="InterPro" id="IPR015813">
    <property type="entry name" value="Pyrv/PenolPyrv_kinase-like_dom"/>
</dbReference>
<evidence type="ECO:0000256" key="4">
    <source>
        <dbReference type="ARBA" id="ARBA00022842"/>
    </source>
</evidence>
<dbReference type="EC" id="4.1.3.30" evidence="6"/>
<accession>A0A6F8ZDV9</accession>
<dbReference type="InterPro" id="IPR018523">
    <property type="entry name" value="Isocitrate_lyase_ph_CS"/>
</dbReference>
<dbReference type="UniPathway" id="UPA00946"/>
<dbReference type="GO" id="GO:0046421">
    <property type="term" value="F:methylisocitrate lyase activity"/>
    <property type="evidence" value="ECO:0007669"/>
    <property type="project" value="UniProtKB-EC"/>
</dbReference>
<keyword evidence="8" id="KW-1185">Reference proteome</keyword>
<dbReference type="Proteomes" id="UP000503399">
    <property type="component" value="Chromosome"/>
</dbReference>
<dbReference type="PANTHER" id="PTHR42905:SF5">
    <property type="entry name" value="CARBOXYVINYL-CARBOXYPHOSPHONATE PHOSPHORYLMUTASE, CHLOROPLASTIC"/>
    <property type="match status" value="1"/>
</dbReference>
<gene>
    <name evidence="7" type="primary">mmgF</name>
    <name evidence="7" type="ORF">R50_0368</name>
</gene>
<dbReference type="SUPFAM" id="SSF51621">
    <property type="entry name" value="Phosphoenolpyruvate/pyruvate domain"/>
    <property type="match status" value="1"/>
</dbReference>
<dbReference type="AlphaFoldDB" id="A0A6F8ZDV9"/>
<dbReference type="PANTHER" id="PTHR42905">
    <property type="entry name" value="PHOSPHOENOLPYRUVATE CARBOXYLASE"/>
    <property type="match status" value="1"/>
</dbReference>
<evidence type="ECO:0000256" key="5">
    <source>
        <dbReference type="ARBA" id="ARBA00023239"/>
    </source>
</evidence>
<keyword evidence="5 6" id="KW-0456">Lyase</keyword>
<keyword evidence="3" id="KW-0479">Metal-binding</keyword>
<dbReference type="NCBIfam" id="TIGR02317">
    <property type="entry name" value="prpB"/>
    <property type="match status" value="1"/>
</dbReference>
<name>A0A6F8ZDV9_9FIRM</name>
<dbReference type="KEGG" id="hfv:R50_0368"/>
<dbReference type="InterPro" id="IPR012695">
    <property type="entry name" value="PrpB"/>
</dbReference>
<evidence type="ECO:0000256" key="2">
    <source>
        <dbReference type="ARBA" id="ARBA00009282"/>
    </source>
</evidence>
<organism evidence="7 8">
    <name type="scientific">Candidatus Hydrogenisulfobacillus filiaventi</name>
    <dbReference type="NCBI Taxonomy" id="2707344"/>
    <lineage>
        <taxon>Bacteria</taxon>
        <taxon>Bacillati</taxon>
        <taxon>Bacillota</taxon>
        <taxon>Clostridia</taxon>
        <taxon>Eubacteriales</taxon>
        <taxon>Clostridiales Family XVII. Incertae Sedis</taxon>
        <taxon>Candidatus Hydrogenisulfobacillus</taxon>
    </lineage>
</organism>
<dbReference type="InterPro" id="IPR039556">
    <property type="entry name" value="ICL/PEPM"/>
</dbReference>
<comment type="similarity">
    <text evidence="2 6">Belongs to the isocitrate lyase/PEP mutase superfamily. Methylisocitrate lyase family.</text>
</comment>
<keyword evidence="4" id="KW-0460">Magnesium</keyword>
<comment type="cofactor">
    <cofactor evidence="1">
        <name>Mg(2+)</name>
        <dbReference type="ChEBI" id="CHEBI:18420"/>
    </cofactor>
</comment>
<comment type="pathway">
    <text evidence="6">Organic acid metabolism; propanoate degradation.</text>
</comment>
<comment type="catalytic activity">
    <reaction evidence="6">
        <text>(2S,3R)-3-hydroxybutane-1,2,3-tricarboxylate = pyruvate + succinate</text>
        <dbReference type="Rhea" id="RHEA:16809"/>
        <dbReference type="ChEBI" id="CHEBI:15361"/>
        <dbReference type="ChEBI" id="CHEBI:30031"/>
        <dbReference type="ChEBI" id="CHEBI:57429"/>
        <dbReference type="EC" id="4.1.3.30"/>
    </reaction>
</comment>
<dbReference type="CDD" id="cd00377">
    <property type="entry name" value="ICL_PEPM"/>
    <property type="match status" value="1"/>
</dbReference>
<sequence length="305" mass="32584">MAWMEHPAPAQQELAARLAARWSRGPILQIPGAHDALTGLLARQAGFEALYLSGAAFTAARGLPDLGLIEGSEMADWAATIVAATGLPLLVDLDTGYGGVFNAARAARRMVAAGVAAVQIEDQELPKRCGHLDGTRLVPPEEMAAKVRAIKATAPGLLVVARTDARAVEGLEGAVARARRYLAAGADAIFPEALTSAEEFQAFARAVPAPLLANMTEFGKTPYFNAADFERWGYRMVLYPVSSLRVAAKAVERLFRLLRETGSQAGMLEAMQTRAELYALLGYHDYEAWDRRLAEGVPPADPAGS</sequence>
<dbReference type="PROSITE" id="PS00161">
    <property type="entry name" value="ISOCITRATE_LYASE"/>
    <property type="match status" value="1"/>
</dbReference>
<dbReference type="InterPro" id="IPR040442">
    <property type="entry name" value="Pyrv_kinase-like_dom_sf"/>
</dbReference>
<evidence type="ECO:0000256" key="6">
    <source>
        <dbReference type="RuleBase" id="RU361121"/>
    </source>
</evidence>
<dbReference type="GO" id="GO:0019629">
    <property type="term" value="P:propionate catabolic process, 2-methylcitrate cycle"/>
    <property type="evidence" value="ECO:0007669"/>
    <property type="project" value="InterPro"/>
</dbReference>
<protein>
    <recommendedName>
        <fullName evidence="6">Methylisocitrate lyase</fullName>
        <ecNumber evidence="6">4.1.3.30</ecNumber>
    </recommendedName>
</protein>
<evidence type="ECO:0000256" key="3">
    <source>
        <dbReference type="ARBA" id="ARBA00022723"/>
    </source>
</evidence>
<dbReference type="EMBL" id="LR778114">
    <property type="protein sequence ID" value="CAB1127874.1"/>
    <property type="molecule type" value="Genomic_DNA"/>
</dbReference>
<proteinExistence type="inferred from homology"/>
<evidence type="ECO:0000313" key="7">
    <source>
        <dbReference type="EMBL" id="CAB1127874.1"/>
    </source>
</evidence>
<evidence type="ECO:0000313" key="8">
    <source>
        <dbReference type="Proteomes" id="UP000503399"/>
    </source>
</evidence>
<dbReference type="Gene3D" id="3.20.20.60">
    <property type="entry name" value="Phosphoenolpyruvate-binding domains"/>
    <property type="match status" value="1"/>
</dbReference>
<dbReference type="Pfam" id="PF13714">
    <property type="entry name" value="PEP_mutase"/>
    <property type="match status" value="1"/>
</dbReference>
<comment type="function">
    <text evidence="6">Catalyzes the thermodynamically favored C-C bond cleavage of (2R,3S)-2-methylisocitrate to yield pyruvate and succinate.</text>
</comment>
<dbReference type="GO" id="GO:0046872">
    <property type="term" value="F:metal ion binding"/>
    <property type="evidence" value="ECO:0007669"/>
    <property type="project" value="UniProtKB-KW"/>
</dbReference>